<organism evidence="1 2">
    <name type="scientific">Daphnia magna</name>
    <dbReference type="NCBI Taxonomy" id="35525"/>
    <lineage>
        <taxon>Eukaryota</taxon>
        <taxon>Metazoa</taxon>
        <taxon>Ecdysozoa</taxon>
        <taxon>Arthropoda</taxon>
        <taxon>Crustacea</taxon>
        <taxon>Branchiopoda</taxon>
        <taxon>Diplostraca</taxon>
        <taxon>Cladocera</taxon>
        <taxon>Anomopoda</taxon>
        <taxon>Daphniidae</taxon>
        <taxon>Daphnia</taxon>
    </lineage>
</organism>
<dbReference type="AlphaFoldDB" id="A0A164XHV0"/>
<accession>A0A164XHV0</accession>
<reference evidence="1 2" key="1">
    <citation type="submission" date="2016-03" db="EMBL/GenBank/DDBJ databases">
        <title>EvidentialGene: Evidence-directed Construction of Genes on Genomes.</title>
        <authorList>
            <person name="Gilbert D.G."/>
            <person name="Choi J.-H."/>
            <person name="Mockaitis K."/>
            <person name="Colbourne J."/>
            <person name="Pfrender M."/>
        </authorList>
    </citation>
    <scope>NUCLEOTIDE SEQUENCE [LARGE SCALE GENOMIC DNA]</scope>
    <source>
        <strain evidence="1 2">Xinb3</strain>
        <tissue evidence="1">Complete organism</tissue>
    </source>
</reference>
<gene>
    <name evidence="1" type="ORF">APZ42_020481</name>
</gene>
<dbReference type="EMBL" id="LRGB01000996">
    <property type="protein sequence ID" value="KZS14253.1"/>
    <property type="molecule type" value="Genomic_DNA"/>
</dbReference>
<evidence type="ECO:0000313" key="1">
    <source>
        <dbReference type="EMBL" id="KZS14253.1"/>
    </source>
</evidence>
<comment type="caution">
    <text evidence="1">The sequence shown here is derived from an EMBL/GenBank/DDBJ whole genome shotgun (WGS) entry which is preliminary data.</text>
</comment>
<keyword evidence="2" id="KW-1185">Reference proteome</keyword>
<sequence>MDCKCIDMQKTAYLCASPTNVKKHIKRYKIVNYCQDANVAYPRRRTAPNSKKKLPGFSVHHFYSCYRKYQVHKYREINRYARKKFGWTSSSHNTEMSCVTRCPFNRQA</sequence>
<protein>
    <submittedName>
        <fullName evidence="1">Uncharacterized protein</fullName>
    </submittedName>
</protein>
<dbReference type="Proteomes" id="UP000076858">
    <property type="component" value="Unassembled WGS sequence"/>
</dbReference>
<name>A0A164XHV0_9CRUS</name>
<proteinExistence type="predicted"/>
<evidence type="ECO:0000313" key="2">
    <source>
        <dbReference type="Proteomes" id="UP000076858"/>
    </source>
</evidence>